<evidence type="ECO:0000313" key="1">
    <source>
        <dbReference type="EMBL" id="SES90457.1"/>
    </source>
</evidence>
<dbReference type="AlphaFoldDB" id="A0A1I0A8I3"/>
<keyword evidence="2" id="KW-1185">Reference proteome</keyword>
<dbReference type="Proteomes" id="UP000242642">
    <property type="component" value="Unassembled WGS sequence"/>
</dbReference>
<dbReference type="RefSeq" id="WP_177168573.1">
    <property type="nucleotide sequence ID" value="NZ_FOHV01000005.1"/>
</dbReference>
<dbReference type="EMBL" id="FOHV01000005">
    <property type="protein sequence ID" value="SES90457.1"/>
    <property type="molecule type" value="Genomic_DNA"/>
</dbReference>
<evidence type="ECO:0000313" key="2">
    <source>
        <dbReference type="Proteomes" id="UP000242642"/>
    </source>
</evidence>
<accession>A0A1I0A8I3</accession>
<name>A0A1I0A8I3_9GAMM</name>
<gene>
    <name evidence="1" type="ORF">SAMN02583745_00834</name>
</gene>
<reference evidence="2" key="1">
    <citation type="submission" date="2016-10" db="EMBL/GenBank/DDBJ databases">
        <authorList>
            <person name="Varghese N."/>
            <person name="Submissions S."/>
        </authorList>
    </citation>
    <scope>NUCLEOTIDE SEQUENCE [LARGE SCALE GENOMIC DNA]</scope>
    <source>
        <strain evidence="2">DSM 18579</strain>
    </source>
</reference>
<organism evidence="1 2">
    <name type="scientific">Thorsellia anophelis DSM 18579</name>
    <dbReference type="NCBI Taxonomy" id="1123402"/>
    <lineage>
        <taxon>Bacteria</taxon>
        <taxon>Pseudomonadati</taxon>
        <taxon>Pseudomonadota</taxon>
        <taxon>Gammaproteobacteria</taxon>
        <taxon>Enterobacterales</taxon>
        <taxon>Thorselliaceae</taxon>
        <taxon>Thorsellia</taxon>
    </lineage>
</organism>
<sequence length="55" mass="6195">MVRHTLIYSINQDVKQNGRAVLISDTGDINTKVPESDLLRAHTLGFELIFVKAKK</sequence>
<protein>
    <submittedName>
        <fullName evidence="1">Uncharacterized protein</fullName>
    </submittedName>
</protein>
<proteinExistence type="predicted"/>